<comment type="subcellular location">
    <subcellularLocation>
        <location evidence="1 6">Endoplasmic reticulum membrane</location>
        <topology evidence="1 6">Multi-pass membrane protein</topology>
    </subcellularLocation>
</comment>
<dbReference type="EMBL" id="JALJOT010000017">
    <property type="protein sequence ID" value="KAK9901544.1"/>
    <property type="molecule type" value="Genomic_DNA"/>
</dbReference>
<evidence type="ECO:0000256" key="3">
    <source>
        <dbReference type="ARBA" id="ARBA00022824"/>
    </source>
</evidence>
<dbReference type="Proteomes" id="UP001491310">
    <property type="component" value="Unassembled WGS sequence"/>
</dbReference>
<keyword evidence="5" id="KW-0472">Membrane</keyword>
<dbReference type="InterPro" id="IPR044647">
    <property type="entry name" value="RTNLB17/18/21"/>
</dbReference>
<protein>
    <recommendedName>
        <fullName evidence="6">Reticulon-like protein</fullName>
    </recommendedName>
</protein>
<dbReference type="PANTHER" id="PTHR46626:SF2">
    <property type="entry name" value="RETICULON-LIKE PROTEIN B17"/>
    <property type="match status" value="1"/>
</dbReference>
<evidence type="ECO:0000256" key="6">
    <source>
        <dbReference type="RuleBase" id="RU363132"/>
    </source>
</evidence>
<gene>
    <name evidence="8" type="ORF">WJX75_001460</name>
</gene>
<sequence>MAETIEDEGFCLTPPVTLQKNVDFMETPEPFVGRSKPPTVSFMEDTSATATATLTVAHAKGGTSLHWQQVQDVLRWSNPAVSALIFILGSFCCLAGEFILRGDHTVTPLKALSYCLLLDLGVNTARSMVSAQWQDKAAWGSSSLIKTAAETAKAAVLKIADFHDTFLAARDPVLTLRIASAVSALSVLGSLFSIWRLVCLAFFGAFAAGAVYENYGKEITSFFQTATAMIKERWQALALSRRHKAVALGVALWILWINVNWTARAQAMLLGALTVRCNLKPAEVERIISHTEPFVHSAKKRARRMSVAANDFVRRHSVGLTHSKLHDK</sequence>
<feature type="domain" description="Reticulon" evidence="7">
    <location>
        <begin position="70"/>
        <end position="303"/>
    </location>
</feature>
<accession>A0ABR2YBH8</accession>
<evidence type="ECO:0000256" key="1">
    <source>
        <dbReference type="ARBA" id="ARBA00004477"/>
    </source>
</evidence>
<keyword evidence="2" id="KW-0812">Transmembrane</keyword>
<evidence type="ECO:0000256" key="2">
    <source>
        <dbReference type="ARBA" id="ARBA00022692"/>
    </source>
</evidence>
<evidence type="ECO:0000313" key="8">
    <source>
        <dbReference type="EMBL" id="KAK9901544.1"/>
    </source>
</evidence>
<evidence type="ECO:0000256" key="5">
    <source>
        <dbReference type="ARBA" id="ARBA00023136"/>
    </source>
</evidence>
<evidence type="ECO:0000259" key="7">
    <source>
        <dbReference type="PROSITE" id="PS50845"/>
    </source>
</evidence>
<keyword evidence="9" id="KW-1185">Reference proteome</keyword>
<dbReference type="Pfam" id="PF02453">
    <property type="entry name" value="Reticulon"/>
    <property type="match status" value="1"/>
</dbReference>
<evidence type="ECO:0000313" key="9">
    <source>
        <dbReference type="Proteomes" id="UP001491310"/>
    </source>
</evidence>
<keyword evidence="3 6" id="KW-0256">Endoplasmic reticulum</keyword>
<organism evidence="8 9">
    <name type="scientific">Coccomyxa subellipsoidea</name>
    <dbReference type="NCBI Taxonomy" id="248742"/>
    <lineage>
        <taxon>Eukaryota</taxon>
        <taxon>Viridiplantae</taxon>
        <taxon>Chlorophyta</taxon>
        <taxon>core chlorophytes</taxon>
        <taxon>Trebouxiophyceae</taxon>
        <taxon>Trebouxiophyceae incertae sedis</taxon>
        <taxon>Coccomyxaceae</taxon>
        <taxon>Coccomyxa</taxon>
    </lineage>
</organism>
<name>A0ABR2YBH8_9CHLO</name>
<comment type="caution">
    <text evidence="8">The sequence shown here is derived from an EMBL/GenBank/DDBJ whole genome shotgun (WGS) entry which is preliminary data.</text>
</comment>
<proteinExistence type="predicted"/>
<reference evidence="8 9" key="1">
    <citation type="journal article" date="2024" name="Nat. Commun.">
        <title>Phylogenomics reveals the evolutionary origins of lichenization in chlorophyte algae.</title>
        <authorList>
            <person name="Puginier C."/>
            <person name="Libourel C."/>
            <person name="Otte J."/>
            <person name="Skaloud P."/>
            <person name="Haon M."/>
            <person name="Grisel S."/>
            <person name="Petersen M."/>
            <person name="Berrin J.G."/>
            <person name="Delaux P.M."/>
            <person name="Dal Grande F."/>
            <person name="Keller J."/>
        </authorList>
    </citation>
    <scope>NUCLEOTIDE SEQUENCE [LARGE SCALE GENOMIC DNA]</scope>
    <source>
        <strain evidence="8 9">SAG 216-7</strain>
    </source>
</reference>
<dbReference type="PROSITE" id="PS50845">
    <property type="entry name" value="RETICULON"/>
    <property type="match status" value="1"/>
</dbReference>
<dbReference type="InterPro" id="IPR003388">
    <property type="entry name" value="Reticulon"/>
</dbReference>
<dbReference type="PANTHER" id="PTHR46626">
    <property type="entry name" value="RETICULON-LIKE PROTEIN B17"/>
    <property type="match status" value="1"/>
</dbReference>
<evidence type="ECO:0000256" key="4">
    <source>
        <dbReference type="ARBA" id="ARBA00022989"/>
    </source>
</evidence>
<keyword evidence="4" id="KW-1133">Transmembrane helix</keyword>